<dbReference type="Proteomes" id="UP001302719">
    <property type="component" value="Chromosome"/>
</dbReference>
<evidence type="ECO:0000256" key="4">
    <source>
        <dbReference type="ARBA" id="ARBA00022679"/>
    </source>
</evidence>
<keyword evidence="10" id="KW-1185">Reference proteome</keyword>
<keyword evidence="9" id="KW-0547">Nucleotide-binding</keyword>
<dbReference type="InterPro" id="IPR001789">
    <property type="entry name" value="Sig_transdc_resp-reg_receiver"/>
</dbReference>
<dbReference type="GO" id="GO:0005524">
    <property type="term" value="F:ATP binding"/>
    <property type="evidence" value="ECO:0007669"/>
    <property type="project" value="UniProtKB-KW"/>
</dbReference>
<dbReference type="SMART" id="SM00448">
    <property type="entry name" value="REC"/>
    <property type="match status" value="1"/>
</dbReference>
<protein>
    <recommendedName>
        <fullName evidence="2">histidine kinase</fullName>
        <ecNumber evidence="2">2.7.13.3</ecNumber>
    </recommendedName>
</protein>
<dbReference type="Pfam" id="PF00512">
    <property type="entry name" value="HisKA"/>
    <property type="match status" value="1"/>
</dbReference>
<dbReference type="SUPFAM" id="SSF55874">
    <property type="entry name" value="ATPase domain of HSP90 chaperone/DNA topoisomerase II/histidine kinase"/>
    <property type="match status" value="1"/>
</dbReference>
<dbReference type="EC" id="2.7.13.3" evidence="2"/>
<dbReference type="Pfam" id="PF00072">
    <property type="entry name" value="Response_reg"/>
    <property type="match status" value="1"/>
</dbReference>
<dbReference type="CDD" id="cd16922">
    <property type="entry name" value="HATPase_EvgS-ArcB-TorS-like"/>
    <property type="match status" value="1"/>
</dbReference>
<dbReference type="SMART" id="SM00388">
    <property type="entry name" value="HisKA"/>
    <property type="match status" value="1"/>
</dbReference>
<dbReference type="Gene3D" id="3.40.50.2300">
    <property type="match status" value="1"/>
</dbReference>
<evidence type="ECO:0000256" key="5">
    <source>
        <dbReference type="ARBA" id="ARBA00022777"/>
    </source>
</evidence>
<name>A0AA96G6Z0_9BACT</name>
<keyword evidence="5" id="KW-0418">Kinase</keyword>
<evidence type="ECO:0000256" key="3">
    <source>
        <dbReference type="ARBA" id="ARBA00022553"/>
    </source>
</evidence>
<dbReference type="InterPro" id="IPR005467">
    <property type="entry name" value="His_kinase_dom"/>
</dbReference>
<sequence>MRAVEGVQGDVPLKILLVEDDEDDAIITRSLLQFSSGPPLIVDWAPSYEAGCASLEQQQHHIGLIDYNLGLKNGIDLVKEIQAKGCHMPIIMLTGQGNESLVVEAIKSGAIDYIPKHILSTENLERAICHGLENSKLTNELKLRQSQLELSNRELEKRNAEIRRFYHLLAHELKTPLTAAWEFVNILLEQIPGSLNTSQNEYLTVIQECCAHLDRNINDLYDITRLETGKLRIHIQPCILEPIITDVVTCLGPKAKSKNIRLSAHFDSSLSTVKIDSQRIKQVLLNLVGNALKFTPTGGEVTVTASADRRCPERVRVAVQDNGIGIPKDQLENIFDRLFQIQDDIASCSPGLGLGLFICREIIKLHGGTMVASSIPGRGSVFSFTLQCERK</sequence>
<feature type="domain" description="Histidine kinase" evidence="7">
    <location>
        <begin position="168"/>
        <end position="390"/>
    </location>
</feature>
<dbReference type="InterPro" id="IPR036890">
    <property type="entry name" value="HATPase_C_sf"/>
</dbReference>
<dbReference type="FunFam" id="3.30.565.10:FF:000006">
    <property type="entry name" value="Sensor histidine kinase WalK"/>
    <property type="match status" value="1"/>
</dbReference>
<dbReference type="PROSITE" id="PS50110">
    <property type="entry name" value="RESPONSE_REGULATORY"/>
    <property type="match status" value="1"/>
</dbReference>
<dbReference type="CDD" id="cd00082">
    <property type="entry name" value="HisKA"/>
    <property type="match status" value="1"/>
</dbReference>
<reference evidence="9 10" key="1">
    <citation type="submission" date="2023-01" db="EMBL/GenBank/DDBJ databases">
        <title>Cultivation and genomic characterization of new, ubiquitous marine nitrite-oxidizing bacteria from the Nitrospirales.</title>
        <authorList>
            <person name="Mueller A.J."/>
            <person name="Daebeler A."/>
            <person name="Herbold C.W."/>
            <person name="Kirkegaard R.H."/>
            <person name="Daims H."/>
        </authorList>
    </citation>
    <scope>NUCLEOTIDE SEQUENCE [LARGE SCALE GENOMIC DNA]</scope>
    <source>
        <strain evidence="9 10">VA</strain>
    </source>
</reference>
<keyword evidence="9" id="KW-0067">ATP-binding</keyword>
<dbReference type="CDD" id="cd00156">
    <property type="entry name" value="REC"/>
    <property type="match status" value="1"/>
</dbReference>
<keyword evidence="4" id="KW-0808">Transferase</keyword>
<evidence type="ECO:0000313" key="9">
    <source>
        <dbReference type="EMBL" id="WNM56499.1"/>
    </source>
</evidence>
<evidence type="ECO:0000256" key="2">
    <source>
        <dbReference type="ARBA" id="ARBA00012438"/>
    </source>
</evidence>
<dbReference type="GO" id="GO:0000155">
    <property type="term" value="F:phosphorelay sensor kinase activity"/>
    <property type="evidence" value="ECO:0007669"/>
    <property type="project" value="InterPro"/>
</dbReference>
<dbReference type="SMART" id="SM00387">
    <property type="entry name" value="HATPase_c"/>
    <property type="match status" value="1"/>
</dbReference>
<dbReference type="PANTHER" id="PTHR43547">
    <property type="entry name" value="TWO-COMPONENT HISTIDINE KINASE"/>
    <property type="match status" value="1"/>
</dbReference>
<dbReference type="InterPro" id="IPR036097">
    <property type="entry name" value="HisK_dim/P_sf"/>
</dbReference>
<evidence type="ECO:0000256" key="1">
    <source>
        <dbReference type="ARBA" id="ARBA00000085"/>
    </source>
</evidence>
<keyword evidence="3 6" id="KW-0597">Phosphoprotein</keyword>
<dbReference type="InterPro" id="IPR003594">
    <property type="entry name" value="HATPase_dom"/>
</dbReference>
<dbReference type="InterPro" id="IPR003661">
    <property type="entry name" value="HisK_dim/P_dom"/>
</dbReference>
<evidence type="ECO:0000313" key="10">
    <source>
        <dbReference type="Proteomes" id="UP001302719"/>
    </source>
</evidence>
<accession>A0AA96G6Z0</accession>
<dbReference type="EMBL" id="CP116967">
    <property type="protein sequence ID" value="WNM56499.1"/>
    <property type="molecule type" value="Genomic_DNA"/>
</dbReference>
<organism evidence="9 10">
    <name type="scientific">Candidatus Nitrospira allomarina</name>
    <dbReference type="NCBI Taxonomy" id="3020900"/>
    <lineage>
        <taxon>Bacteria</taxon>
        <taxon>Pseudomonadati</taxon>
        <taxon>Nitrospirota</taxon>
        <taxon>Nitrospiria</taxon>
        <taxon>Nitrospirales</taxon>
        <taxon>Nitrospiraceae</taxon>
        <taxon>Nitrospira</taxon>
    </lineage>
</organism>
<comment type="catalytic activity">
    <reaction evidence="1">
        <text>ATP + protein L-histidine = ADP + protein N-phospho-L-histidine.</text>
        <dbReference type="EC" id="2.7.13.3"/>
    </reaction>
</comment>
<dbReference type="Gene3D" id="1.10.287.130">
    <property type="match status" value="1"/>
</dbReference>
<dbReference type="RefSeq" id="WP_312640091.1">
    <property type="nucleotide sequence ID" value="NZ_CP116967.1"/>
</dbReference>
<evidence type="ECO:0000259" key="7">
    <source>
        <dbReference type="PROSITE" id="PS50109"/>
    </source>
</evidence>
<dbReference type="InterPro" id="IPR004358">
    <property type="entry name" value="Sig_transdc_His_kin-like_C"/>
</dbReference>
<dbReference type="PROSITE" id="PS50109">
    <property type="entry name" value="HIS_KIN"/>
    <property type="match status" value="1"/>
</dbReference>
<dbReference type="PANTHER" id="PTHR43547:SF2">
    <property type="entry name" value="HYBRID SIGNAL TRANSDUCTION HISTIDINE KINASE C"/>
    <property type="match status" value="1"/>
</dbReference>
<feature type="domain" description="Response regulatory" evidence="8">
    <location>
        <begin position="14"/>
        <end position="131"/>
    </location>
</feature>
<gene>
    <name evidence="9" type="ORF">PP769_10950</name>
</gene>
<evidence type="ECO:0000256" key="6">
    <source>
        <dbReference type="PROSITE-ProRule" id="PRU00169"/>
    </source>
</evidence>
<dbReference type="AlphaFoldDB" id="A0AA96G6Z0"/>
<dbReference type="SUPFAM" id="SSF52172">
    <property type="entry name" value="CheY-like"/>
    <property type="match status" value="1"/>
</dbReference>
<proteinExistence type="predicted"/>
<dbReference type="SUPFAM" id="SSF47384">
    <property type="entry name" value="Homodimeric domain of signal transducing histidine kinase"/>
    <property type="match status" value="1"/>
</dbReference>
<dbReference type="Pfam" id="PF02518">
    <property type="entry name" value="HATPase_c"/>
    <property type="match status" value="1"/>
</dbReference>
<dbReference type="KEGG" id="nall:PP769_10950"/>
<evidence type="ECO:0000259" key="8">
    <source>
        <dbReference type="PROSITE" id="PS50110"/>
    </source>
</evidence>
<dbReference type="PRINTS" id="PR00344">
    <property type="entry name" value="BCTRLSENSOR"/>
</dbReference>
<dbReference type="Gene3D" id="3.30.565.10">
    <property type="entry name" value="Histidine kinase-like ATPase, C-terminal domain"/>
    <property type="match status" value="1"/>
</dbReference>
<feature type="modified residue" description="4-aspartylphosphate" evidence="6">
    <location>
        <position position="66"/>
    </location>
</feature>
<dbReference type="InterPro" id="IPR011006">
    <property type="entry name" value="CheY-like_superfamily"/>
</dbReference>